<dbReference type="SUPFAM" id="SSF52540">
    <property type="entry name" value="P-loop containing nucleoside triphosphate hydrolases"/>
    <property type="match status" value="1"/>
</dbReference>
<dbReference type="PROSITE" id="PS51192">
    <property type="entry name" value="HELICASE_ATP_BIND_1"/>
    <property type="match status" value="1"/>
</dbReference>
<dbReference type="PANTHER" id="PTHR12131:SF1">
    <property type="entry name" value="ATP-DEPENDENT RNA HELICASE SUPV3L1, MITOCHONDRIAL-RELATED"/>
    <property type="match status" value="1"/>
</dbReference>
<dbReference type="Pfam" id="PF00270">
    <property type="entry name" value="DEAD"/>
    <property type="match status" value="1"/>
</dbReference>
<dbReference type="InterPro" id="IPR027417">
    <property type="entry name" value="P-loop_NTPase"/>
</dbReference>
<organism evidence="6 7">
    <name type="scientific">Monoraphidium neglectum</name>
    <dbReference type="NCBI Taxonomy" id="145388"/>
    <lineage>
        <taxon>Eukaryota</taxon>
        <taxon>Viridiplantae</taxon>
        <taxon>Chlorophyta</taxon>
        <taxon>core chlorophytes</taxon>
        <taxon>Chlorophyceae</taxon>
        <taxon>CS clade</taxon>
        <taxon>Sphaeropleales</taxon>
        <taxon>Selenastraceae</taxon>
        <taxon>Monoraphidium</taxon>
    </lineage>
</organism>
<dbReference type="KEGG" id="mng:MNEG_13810"/>
<evidence type="ECO:0000313" key="6">
    <source>
        <dbReference type="EMBL" id="KIY94151.1"/>
    </source>
</evidence>
<dbReference type="OrthoDB" id="64767at2759"/>
<gene>
    <name evidence="6" type="ORF">MNEG_13810</name>
</gene>
<dbReference type="STRING" id="145388.A0A0D2LXF8"/>
<keyword evidence="7" id="KW-1185">Reference proteome</keyword>
<protein>
    <submittedName>
        <fullName evidence="6">Antiviral helicase SKI2</fullName>
        <ecNumber evidence="6">3.6.1.-</ecNumber>
    </submittedName>
</protein>
<reference evidence="6 7" key="1">
    <citation type="journal article" date="2013" name="BMC Genomics">
        <title>Reconstruction of the lipid metabolism for the microalga Monoraphidium neglectum from its genome sequence reveals characteristics suitable for biofuel production.</title>
        <authorList>
            <person name="Bogen C."/>
            <person name="Al-Dilaimi A."/>
            <person name="Albersmeier A."/>
            <person name="Wichmann J."/>
            <person name="Grundmann M."/>
            <person name="Rupp O."/>
            <person name="Lauersen K.J."/>
            <person name="Blifernez-Klassen O."/>
            <person name="Kalinowski J."/>
            <person name="Goesmann A."/>
            <person name="Mussgnug J.H."/>
            <person name="Kruse O."/>
        </authorList>
    </citation>
    <scope>NUCLEOTIDE SEQUENCE [LARGE SCALE GENOMIC DNA]</scope>
    <source>
        <strain evidence="6 7">SAG 48.87</strain>
    </source>
</reference>
<dbReference type="EC" id="3.6.1.-" evidence="6"/>
<accession>A0A0D2LXF8</accession>
<evidence type="ECO:0000313" key="7">
    <source>
        <dbReference type="Proteomes" id="UP000054498"/>
    </source>
</evidence>
<evidence type="ECO:0000256" key="3">
    <source>
        <dbReference type="ARBA" id="ARBA00022806"/>
    </source>
</evidence>
<dbReference type="GO" id="GO:0004386">
    <property type="term" value="F:helicase activity"/>
    <property type="evidence" value="ECO:0007669"/>
    <property type="project" value="UniProtKB-KW"/>
</dbReference>
<evidence type="ECO:0000256" key="1">
    <source>
        <dbReference type="ARBA" id="ARBA00022741"/>
    </source>
</evidence>
<keyword evidence="4" id="KW-0067">ATP-binding</keyword>
<dbReference type="RefSeq" id="XP_013893171.1">
    <property type="nucleotide sequence ID" value="XM_014037717.1"/>
</dbReference>
<dbReference type="InterPro" id="IPR050699">
    <property type="entry name" value="RNA-DNA_Helicase"/>
</dbReference>
<keyword evidence="3 6" id="KW-0347">Helicase</keyword>
<dbReference type="EMBL" id="KK104282">
    <property type="protein sequence ID" value="KIY94151.1"/>
    <property type="molecule type" value="Genomic_DNA"/>
</dbReference>
<evidence type="ECO:0000259" key="5">
    <source>
        <dbReference type="PROSITE" id="PS51192"/>
    </source>
</evidence>
<keyword evidence="2 6" id="KW-0378">Hydrolase</keyword>
<dbReference type="GO" id="GO:0005524">
    <property type="term" value="F:ATP binding"/>
    <property type="evidence" value="ECO:0007669"/>
    <property type="project" value="UniProtKB-KW"/>
</dbReference>
<evidence type="ECO:0000256" key="4">
    <source>
        <dbReference type="ARBA" id="ARBA00022840"/>
    </source>
</evidence>
<evidence type="ECO:0000256" key="2">
    <source>
        <dbReference type="ARBA" id="ARBA00022801"/>
    </source>
</evidence>
<dbReference type="Gene3D" id="3.40.50.300">
    <property type="entry name" value="P-loop containing nucleotide triphosphate hydrolases"/>
    <property type="match status" value="1"/>
</dbReference>
<feature type="domain" description="Helicase ATP-binding" evidence="5">
    <location>
        <begin position="1"/>
        <end position="76"/>
    </location>
</feature>
<name>A0A0D2LXF8_9CHLO</name>
<dbReference type="GO" id="GO:0070478">
    <property type="term" value="P:nuclear-transcribed mRNA catabolic process, 3'-5' exonucleolytic nonsense-mediated decay"/>
    <property type="evidence" value="ECO:0007669"/>
    <property type="project" value="TreeGrafter"/>
</dbReference>
<dbReference type="AlphaFoldDB" id="A0A0D2LXF8"/>
<dbReference type="Proteomes" id="UP000054498">
    <property type="component" value="Unassembled WGS sequence"/>
</dbReference>
<dbReference type="InterPro" id="IPR011545">
    <property type="entry name" value="DEAD/DEAH_box_helicase_dom"/>
</dbReference>
<dbReference type="GeneID" id="25731310"/>
<dbReference type="GO" id="GO:0055087">
    <property type="term" value="C:Ski complex"/>
    <property type="evidence" value="ECO:0007669"/>
    <property type="project" value="TreeGrafter"/>
</dbReference>
<sequence>MIRCPSTPLQGADVIRDVEFVVFDEVHYVNDAERGVVWEEVIIMLPPHVTIVMLSATVPNVMDFADWVGRTKNRVVYVSDSPG</sequence>
<proteinExistence type="predicted"/>
<dbReference type="GO" id="GO:0003676">
    <property type="term" value="F:nucleic acid binding"/>
    <property type="evidence" value="ECO:0007669"/>
    <property type="project" value="InterPro"/>
</dbReference>
<keyword evidence="1" id="KW-0547">Nucleotide-binding</keyword>
<dbReference type="PANTHER" id="PTHR12131">
    <property type="entry name" value="ATP-DEPENDENT RNA AND DNA HELICASE"/>
    <property type="match status" value="1"/>
</dbReference>
<dbReference type="InterPro" id="IPR014001">
    <property type="entry name" value="Helicase_ATP-bd"/>
</dbReference>
<dbReference type="GO" id="GO:0016787">
    <property type="term" value="F:hydrolase activity"/>
    <property type="evidence" value="ECO:0007669"/>
    <property type="project" value="UniProtKB-KW"/>
</dbReference>